<reference evidence="6" key="1">
    <citation type="submission" date="2016-10" db="EMBL/GenBank/DDBJ databases">
        <authorList>
            <person name="Varghese N."/>
        </authorList>
    </citation>
    <scope>NUCLEOTIDE SEQUENCE [LARGE SCALE GENOMIC DNA]</scope>
    <source>
        <strain evidence="6">DSM 18820</strain>
    </source>
</reference>
<evidence type="ECO:0000256" key="3">
    <source>
        <dbReference type="ARBA" id="ARBA00022737"/>
    </source>
</evidence>
<name>A0A1I7GHD7_9BACT</name>
<keyword evidence="3" id="KW-0677">Repeat</keyword>
<evidence type="ECO:0000256" key="1">
    <source>
        <dbReference type="ARBA" id="ARBA00007274"/>
    </source>
</evidence>
<dbReference type="PANTHER" id="PTHR23416">
    <property type="entry name" value="SIALIC ACID SYNTHASE-RELATED"/>
    <property type="match status" value="1"/>
</dbReference>
<dbReference type="PROSITE" id="PS00101">
    <property type="entry name" value="HEXAPEP_TRANSFERASES"/>
    <property type="match status" value="1"/>
</dbReference>
<organism evidence="5 6">
    <name type="scientific">Pontibacter akesuensis</name>
    <dbReference type="NCBI Taxonomy" id="388950"/>
    <lineage>
        <taxon>Bacteria</taxon>
        <taxon>Pseudomonadati</taxon>
        <taxon>Bacteroidota</taxon>
        <taxon>Cytophagia</taxon>
        <taxon>Cytophagales</taxon>
        <taxon>Hymenobacteraceae</taxon>
        <taxon>Pontibacter</taxon>
    </lineage>
</organism>
<dbReference type="InterPro" id="IPR018357">
    <property type="entry name" value="Hexapep_transf_CS"/>
</dbReference>
<dbReference type="CDD" id="cd04647">
    <property type="entry name" value="LbH_MAT_like"/>
    <property type="match status" value="1"/>
</dbReference>
<dbReference type="Gene3D" id="2.160.10.10">
    <property type="entry name" value="Hexapeptide repeat proteins"/>
    <property type="match status" value="1"/>
</dbReference>
<dbReference type="GO" id="GO:0008374">
    <property type="term" value="F:O-acyltransferase activity"/>
    <property type="evidence" value="ECO:0007669"/>
    <property type="project" value="TreeGrafter"/>
</dbReference>
<gene>
    <name evidence="5" type="ORF">SAMN04487941_1013</name>
</gene>
<accession>A0A1I7GHD7</accession>
<keyword evidence="2 5" id="KW-0808">Transferase</keyword>
<evidence type="ECO:0000256" key="4">
    <source>
        <dbReference type="ARBA" id="ARBA00023315"/>
    </source>
</evidence>
<proteinExistence type="inferred from homology"/>
<dbReference type="Pfam" id="PF14602">
    <property type="entry name" value="Hexapep_2"/>
    <property type="match status" value="2"/>
</dbReference>
<dbReference type="PANTHER" id="PTHR23416:SF23">
    <property type="entry name" value="ACETYLTRANSFERASE C18B11.09C-RELATED"/>
    <property type="match status" value="1"/>
</dbReference>
<dbReference type="RefSeq" id="WP_068836355.1">
    <property type="nucleotide sequence ID" value="NZ_BMXC01000001.1"/>
</dbReference>
<dbReference type="InterPro" id="IPR011004">
    <property type="entry name" value="Trimer_LpxA-like_sf"/>
</dbReference>
<dbReference type="InterPro" id="IPR001451">
    <property type="entry name" value="Hexapep"/>
</dbReference>
<dbReference type="Proteomes" id="UP000182491">
    <property type="component" value="Unassembled WGS sequence"/>
</dbReference>
<keyword evidence="4" id="KW-0012">Acyltransferase</keyword>
<sequence>MGIIQHIKSNERLKALALYLLMPANQARPRWWVRNFMNPFYHRKGNGAVCKSKARLDVLPFNPFSIGENAVIEDYAVINNGMGHVHIGRNTFIGLFNVIIGPVTLGENIIFAQNVVLSGLNHGYKDISVPIKKQPCTTAEIRIEDDCWIGANVVVTAGVSIGKHSIVAAGSVVTKNVPPYTIVGGNPARILKQYNPETEAWEKIIKKPIAV</sequence>
<comment type="similarity">
    <text evidence="1">Belongs to the transferase hexapeptide repeat family.</text>
</comment>
<protein>
    <submittedName>
        <fullName evidence="5">Acetyltransferase (Isoleucine patch superfamily)</fullName>
    </submittedName>
</protein>
<dbReference type="InterPro" id="IPR051159">
    <property type="entry name" value="Hexapeptide_acetyltransf"/>
</dbReference>
<dbReference type="GO" id="GO:0005829">
    <property type="term" value="C:cytosol"/>
    <property type="evidence" value="ECO:0007669"/>
    <property type="project" value="TreeGrafter"/>
</dbReference>
<keyword evidence="6" id="KW-1185">Reference proteome</keyword>
<evidence type="ECO:0000313" key="5">
    <source>
        <dbReference type="EMBL" id="SFU47835.1"/>
    </source>
</evidence>
<evidence type="ECO:0000313" key="6">
    <source>
        <dbReference type="Proteomes" id="UP000182491"/>
    </source>
</evidence>
<dbReference type="SUPFAM" id="SSF51161">
    <property type="entry name" value="Trimeric LpxA-like enzymes"/>
    <property type="match status" value="1"/>
</dbReference>
<evidence type="ECO:0000256" key="2">
    <source>
        <dbReference type="ARBA" id="ARBA00022679"/>
    </source>
</evidence>
<dbReference type="STRING" id="388950.GCA_001611675_00112"/>
<dbReference type="EMBL" id="FPCA01000001">
    <property type="protein sequence ID" value="SFU47835.1"/>
    <property type="molecule type" value="Genomic_DNA"/>
</dbReference>
<dbReference type="AlphaFoldDB" id="A0A1I7GHD7"/>